<dbReference type="InterPro" id="IPR016047">
    <property type="entry name" value="M23ase_b-sheet_dom"/>
</dbReference>
<reference evidence="2 3" key="2">
    <citation type="journal article" date="2020" name="Microbiol. Resour. Announc.">
        <title>Antarctic desert soil bacteria exhibit high novel natural product potential, evaluated through long-read genome sequencing and comparative genomics.</title>
        <authorList>
            <person name="Benaud N."/>
            <person name="Edwards R.J."/>
            <person name="Amos T.G."/>
            <person name="D'Agostino P.M."/>
            <person name="Gutierrez-Chavez C."/>
            <person name="Montgomery K."/>
            <person name="Nicetic I."/>
            <person name="Ferrari B.C."/>
        </authorList>
    </citation>
    <scope>NUCLEOTIDE SEQUENCE [LARGE SCALE GENOMIC DNA]</scope>
    <source>
        <strain evidence="2 3">SPB151</strain>
    </source>
</reference>
<proteinExistence type="predicted"/>
<dbReference type="CDD" id="cd12797">
    <property type="entry name" value="M23_peptidase"/>
    <property type="match status" value="1"/>
</dbReference>
<dbReference type="SUPFAM" id="SSF51261">
    <property type="entry name" value="Duplicated hybrid motif"/>
    <property type="match status" value="1"/>
</dbReference>
<dbReference type="Proteomes" id="UP000515563">
    <property type="component" value="Chromosome"/>
</dbReference>
<name>A0A7G6X0J5_9ACTN</name>
<evidence type="ECO:0000313" key="3">
    <source>
        <dbReference type="Proteomes" id="UP000515563"/>
    </source>
</evidence>
<dbReference type="InterPro" id="IPR011055">
    <property type="entry name" value="Dup_hybrid_motif"/>
</dbReference>
<evidence type="ECO:0000313" key="2">
    <source>
        <dbReference type="EMBL" id="QNE19760.1"/>
    </source>
</evidence>
<organism evidence="2 3">
    <name type="scientific">Kribbella qitaiheensis</name>
    <dbReference type="NCBI Taxonomy" id="1544730"/>
    <lineage>
        <taxon>Bacteria</taxon>
        <taxon>Bacillati</taxon>
        <taxon>Actinomycetota</taxon>
        <taxon>Actinomycetes</taxon>
        <taxon>Propionibacteriales</taxon>
        <taxon>Kribbellaceae</taxon>
        <taxon>Kribbella</taxon>
    </lineage>
</organism>
<dbReference type="AlphaFoldDB" id="A0A7G6X0J5"/>
<dbReference type="Pfam" id="PF01551">
    <property type="entry name" value="Peptidase_M23"/>
    <property type="match status" value="1"/>
</dbReference>
<evidence type="ECO:0000259" key="1">
    <source>
        <dbReference type="Pfam" id="PF01551"/>
    </source>
</evidence>
<dbReference type="KEGG" id="kqi:F1D05_19850"/>
<dbReference type="EMBL" id="CP043661">
    <property type="protein sequence ID" value="QNE19760.1"/>
    <property type="molecule type" value="Genomic_DNA"/>
</dbReference>
<gene>
    <name evidence="2" type="ORF">F1D05_19850</name>
</gene>
<dbReference type="Gene3D" id="2.70.70.10">
    <property type="entry name" value="Glucose Permease (Domain IIA)"/>
    <property type="match status" value="1"/>
</dbReference>
<reference evidence="3" key="1">
    <citation type="submission" date="2019-09" db="EMBL/GenBank/DDBJ databases">
        <title>Antimicrobial potential of Antarctic Bacteria.</title>
        <authorList>
            <person name="Benaud N."/>
            <person name="Edwards R.J."/>
            <person name="Ferrari B.C."/>
        </authorList>
    </citation>
    <scope>NUCLEOTIDE SEQUENCE [LARGE SCALE GENOMIC DNA]</scope>
    <source>
        <strain evidence="3">SPB151</strain>
    </source>
</reference>
<feature type="domain" description="M23ase beta-sheet core" evidence="1">
    <location>
        <begin position="133"/>
        <end position="230"/>
    </location>
</feature>
<sequence>MSHLLAHSRTLGIPLEVDNGERRGFNGRDGCPRRTTTLCHPACQEGTVRWSGWAVLAVSAVFTLSACGASSPDASTRPDSPATPTTSLTVAIPSVPTPSPVHPLPKAKVPYVFPVGACRASASQSHHDYPASDIFTKVGCQFVSPVDGRVDEVTRVDLWDPKTNVGRDRGGLAVSVVGVDGVRYYGSHLSAIGAGIAPGVQVRAGQLLGLTGKTGSARFTPAHLHFAISWPTSAGNWWIRRGAVAPQVFLTAWHQGKVVSPVAAVARAKRAYGVDRGCRSYC</sequence>
<protein>
    <submittedName>
        <fullName evidence="2">M23 family metallopeptidase</fullName>
    </submittedName>
</protein>
<keyword evidence="3" id="KW-1185">Reference proteome</keyword>
<accession>A0A7G6X0J5</accession>